<keyword evidence="2" id="KW-1133">Transmembrane helix</keyword>
<accession>A0A1G6JI85</accession>
<name>A0A1G6JI85_9PSEU</name>
<feature type="transmembrane region" description="Helical" evidence="2">
    <location>
        <begin position="105"/>
        <end position="127"/>
    </location>
</feature>
<feature type="compositionally biased region" description="Low complexity" evidence="1">
    <location>
        <begin position="69"/>
        <end position="83"/>
    </location>
</feature>
<keyword evidence="4" id="KW-1185">Reference proteome</keyword>
<proteinExistence type="predicted"/>
<evidence type="ECO:0000256" key="2">
    <source>
        <dbReference type="SAM" id="Phobius"/>
    </source>
</evidence>
<reference evidence="4" key="1">
    <citation type="submission" date="2016-10" db="EMBL/GenBank/DDBJ databases">
        <authorList>
            <person name="Varghese N."/>
            <person name="Submissions S."/>
        </authorList>
    </citation>
    <scope>NUCLEOTIDE SEQUENCE [LARGE SCALE GENOMIC DNA]</scope>
    <source>
        <strain evidence="4">IBRC-M 10403</strain>
    </source>
</reference>
<sequence>MTYPPGSGGQWQPNDPYQQQGGPGSGPFPAQPQPGQPQQGYPQTGPQPTQQWGQQAPGQPEYAQPEYAQQGYGQQQYGQQQQYGGQGYGYPMPPEQAPSKKRKGLIIGTVVAVLAVAAGAGVTVWALNRGSTQAGAESPTAAATSLVNAIGQGDVAGLLTGLAPAERDLMTVLNSEVTKELQNLNVYKSDVDPNKIQGFELKAENLQFDEAGAEKVNDHLTITKLVGGKVTVSSDTSKLPLTEEFVDLAFPRGLPSERQTETVDIAEQVKKNGGDPIRIATVKVDDEWYPSLFYTIADYALAEEDLEWPKQSIPANGADSPGAAVRKLADAALDADLTKVIEVLPPDEMAVLHDVGPVLVDMLGNERPSGVKITKLETETQDVEGATKVLLTEVVAEAEGETVRVTKDGECYAAEFQGDRQQFCADDLAKEIGGSRMKSDAKKALTNLVKGMMTNTGVVTTQVDGKWYVSPIRSVTDVAVTALKSLDAADVKALVKMAK</sequence>
<feature type="compositionally biased region" description="Low complexity" evidence="1">
    <location>
        <begin position="36"/>
        <end position="60"/>
    </location>
</feature>
<feature type="region of interest" description="Disordered" evidence="1">
    <location>
        <begin position="1"/>
        <end position="99"/>
    </location>
</feature>
<evidence type="ECO:0000256" key="1">
    <source>
        <dbReference type="SAM" id="MobiDB-lite"/>
    </source>
</evidence>
<evidence type="ECO:0000313" key="3">
    <source>
        <dbReference type="EMBL" id="SDC18358.1"/>
    </source>
</evidence>
<dbReference type="EMBL" id="FMZZ01000001">
    <property type="protein sequence ID" value="SDC18358.1"/>
    <property type="molecule type" value="Genomic_DNA"/>
</dbReference>
<evidence type="ECO:0008006" key="5">
    <source>
        <dbReference type="Google" id="ProtNLM"/>
    </source>
</evidence>
<protein>
    <recommendedName>
        <fullName evidence="5">Flagellar basal body-associated protein FliL</fullName>
    </recommendedName>
</protein>
<organism evidence="3 4">
    <name type="scientific">Actinokineospora iranica</name>
    <dbReference type="NCBI Taxonomy" id="1271860"/>
    <lineage>
        <taxon>Bacteria</taxon>
        <taxon>Bacillati</taxon>
        <taxon>Actinomycetota</taxon>
        <taxon>Actinomycetes</taxon>
        <taxon>Pseudonocardiales</taxon>
        <taxon>Pseudonocardiaceae</taxon>
        <taxon>Actinokineospora</taxon>
    </lineage>
</organism>
<keyword evidence="2" id="KW-0472">Membrane</keyword>
<dbReference type="Proteomes" id="UP000199501">
    <property type="component" value="Unassembled WGS sequence"/>
</dbReference>
<dbReference type="STRING" id="1271860.SAMN05216174_101415"/>
<gene>
    <name evidence="3" type="ORF">SAMN05216174_101415</name>
</gene>
<dbReference type="AlphaFoldDB" id="A0A1G6JI85"/>
<evidence type="ECO:0000313" key="4">
    <source>
        <dbReference type="Proteomes" id="UP000199501"/>
    </source>
</evidence>
<dbReference type="RefSeq" id="WP_175482616.1">
    <property type="nucleotide sequence ID" value="NZ_FMZZ01000001.1"/>
</dbReference>
<keyword evidence="2" id="KW-0812">Transmembrane</keyword>